<keyword evidence="1" id="KW-0677">Repeat</keyword>
<evidence type="ECO:0000313" key="7">
    <source>
        <dbReference type="Proteomes" id="UP001162131"/>
    </source>
</evidence>
<accession>A0AAU9JQT2</accession>
<feature type="chain" id="PRO_5043942015" description="LNR domain-containing protein" evidence="4">
    <location>
        <begin position="17"/>
        <end position="233"/>
    </location>
</feature>
<feature type="domain" description="LNR" evidence="5">
    <location>
        <begin position="206"/>
        <end position="232"/>
    </location>
</feature>
<keyword evidence="4" id="KW-0732">Signal</keyword>
<evidence type="ECO:0000313" key="6">
    <source>
        <dbReference type="EMBL" id="CAG9326886.1"/>
    </source>
</evidence>
<organism evidence="6 7">
    <name type="scientific">Blepharisma stoltei</name>
    <dbReference type="NCBI Taxonomy" id="1481888"/>
    <lineage>
        <taxon>Eukaryota</taxon>
        <taxon>Sar</taxon>
        <taxon>Alveolata</taxon>
        <taxon>Ciliophora</taxon>
        <taxon>Postciliodesmatophora</taxon>
        <taxon>Heterotrichea</taxon>
        <taxon>Heterotrichida</taxon>
        <taxon>Blepharismidae</taxon>
        <taxon>Blepharisma</taxon>
    </lineage>
</organism>
<evidence type="ECO:0000259" key="5">
    <source>
        <dbReference type="SMART" id="SM00004"/>
    </source>
</evidence>
<comment type="caution">
    <text evidence="6">The sequence shown here is derived from an EMBL/GenBank/DDBJ whole genome shotgun (WGS) entry which is preliminary data.</text>
</comment>
<dbReference type="Gene3D" id="3.30.300.320">
    <property type="match status" value="2"/>
</dbReference>
<dbReference type="Proteomes" id="UP001162131">
    <property type="component" value="Unassembled WGS sequence"/>
</dbReference>
<proteinExistence type="predicted"/>
<gene>
    <name evidence="6" type="ORF">BSTOLATCC_MIC42146</name>
</gene>
<evidence type="ECO:0000256" key="1">
    <source>
        <dbReference type="ARBA" id="ARBA00022737"/>
    </source>
</evidence>
<feature type="signal peptide" evidence="4">
    <location>
        <begin position="1"/>
        <end position="16"/>
    </location>
</feature>
<evidence type="ECO:0000256" key="3">
    <source>
        <dbReference type="ARBA" id="ARBA00023180"/>
    </source>
</evidence>
<evidence type="ECO:0000256" key="4">
    <source>
        <dbReference type="SAM" id="SignalP"/>
    </source>
</evidence>
<sequence>MIRSLLICSLISLSLSSTPQQFITAPDLEATVFFEGECPPEGCPENNVCNCDESMLGDGICQWECVNFACNWDHGDCCENWMLYNDFCDAACYLEKFKWDQGACKKPLGKCKCSWNDIGNGFCNWHCSDHIECLMEGGDCCFYFEVGDGRCEEYCYNIENNWDGGDCFKNPPKDCPCYEKGLLGDGVCNKECDTEECVHDFGDCCDEKLLGNGVCDESCNTEVLDFDGGDCLN</sequence>
<dbReference type="Pfam" id="PF00066">
    <property type="entry name" value="Notch"/>
    <property type="match status" value="2"/>
</dbReference>
<feature type="domain" description="LNR" evidence="5">
    <location>
        <begin position="168"/>
        <end position="205"/>
    </location>
</feature>
<keyword evidence="7" id="KW-1185">Reference proteome</keyword>
<dbReference type="SMART" id="SM00004">
    <property type="entry name" value="NL"/>
    <property type="match status" value="3"/>
</dbReference>
<protein>
    <recommendedName>
        <fullName evidence="5">LNR domain-containing protein</fullName>
    </recommendedName>
</protein>
<keyword evidence="2" id="KW-1015">Disulfide bond</keyword>
<keyword evidence="3" id="KW-0325">Glycoprotein</keyword>
<name>A0AAU9JQT2_9CILI</name>
<dbReference type="EMBL" id="CAJZBQ010000041">
    <property type="protein sequence ID" value="CAG9326886.1"/>
    <property type="molecule type" value="Genomic_DNA"/>
</dbReference>
<dbReference type="AlphaFoldDB" id="A0AAU9JQT2"/>
<feature type="domain" description="LNR" evidence="5">
    <location>
        <begin position="44"/>
        <end position="78"/>
    </location>
</feature>
<evidence type="ECO:0000256" key="2">
    <source>
        <dbReference type="ARBA" id="ARBA00023157"/>
    </source>
</evidence>
<dbReference type="InterPro" id="IPR000800">
    <property type="entry name" value="Notch_dom"/>
</dbReference>
<reference evidence="6" key="1">
    <citation type="submission" date="2021-09" db="EMBL/GenBank/DDBJ databases">
        <authorList>
            <consortium name="AG Swart"/>
            <person name="Singh M."/>
            <person name="Singh A."/>
            <person name="Seah K."/>
            <person name="Emmerich C."/>
        </authorList>
    </citation>
    <scope>NUCLEOTIDE SEQUENCE</scope>
    <source>
        <strain evidence="6">ATCC30299</strain>
    </source>
</reference>